<keyword evidence="1" id="KW-1133">Transmembrane helix</keyword>
<dbReference type="RefSeq" id="WP_274190399.1">
    <property type="nucleotide sequence ID" value="NZ_BAABHN010000017.1"/>
</dbReference>
<protein>
    <submittedName>
        <fullName evidence="3">DUF4350 domain-containing protein</fullName>
    </submittedName>
</protein>
<feature type="domain" description="DUF4350" evidence="2">
    <location>
        <begin position="57"/>
        <end position="227"/>
    </location>
</feature>
<dbReference type="EMBL" id="JBHSIM010000017">
    <property type="protein sequence ID" value="MFC4832352.1"/>
    <property type="molecule type" value="Genomic_DNA"/>
</dbReference>
<evidence type="ECO:0000313" key="4">
    <source>
        <dbReference type="Proteomes" id="UP001595909"/>
    </source>
</evidence>
<dbReference type="Pfam" id="PF14258">
    <property type="entry name" value="DUF4350"/>
    <property type="match status" value="1"/>
</dbReference>
<name>A0ABV9RGN0_9PSEU</name>
<keyword evidence="4" id="KW-1185">Reference proteome</keyword>
<keyword evidence="1" id="KW-0472">Membrane</keyword>
<proteinExistence type="predicted"/>
<keyword evidence="1" id="KW-0812">Transmembrane</keyword>
<dbReference type="InterPro" id="IPR025646">
    <property type="entry name" value="DUF4350"/>
</dbReference>
<evidence type="ECO:0000256" key="1">
    <source>
        <dbReference type="SAM" id="Phobius"/>
    </source>
</evidence>
<reference evidence="4" key="1">
    <citation type="journal article" date="2019" name="Int. J. Syst. Evol. Microbiol.">
        <title>The Global Catalogue of Microorganisms (GCM) 10K type strain sequencing project: providing services to taxonomists for standard genome sequencing and annotation.</title>
        <authorList>
            <consortium name="The Broad Institute Genomics Platform"/>
            <consortium name="The Broad Institute Genome Sequencing Center for Infectious Disease"/>
            <person name="Wu L."/>
            <person name="Ma J."/>
        </authorList>
    </citation>
    <scope>NUCLEOTIDE SEQUENCE [LARGE SCALE GENOMIC DNA]</scope>
    <source>
        <strain evidence="4">CCUG 50347</strain>
    </source>
</reference>
<sequence length="401" mass="40600">MTEGDVARGDAAASSAATTTAGRRWRGPVLVVGLVLLAALVIAVLGAAPRTGELDPEAASPDGARALAALLEAQGVRVETVTDLDAATAGAGRTVLVALPAQLSTRQRDALAASRADLVLVRPDERTLTALAPGVRPEPIELPEPTEPACGLRAAVLAGPVDLAGAAYSTADPAAARCYPTGTPSGAVSLVEVRDRGRTVTVVGDAAPFTNDVLDERGNAALALNVLGAHPDLLWYLPVPPPAEPGQERGTSELLPPGWVWGPAQLLVAGLALALWRGRRLGRVVTENLPVVVPAGETVRGRARLYRRAGARDRAAAALRADARRDLAGRLGVPRSAGDGAVVDATAGRTGWPAGAVGALLAGPAPADDAALVTLAGELDRLRSAVRDASGATPGAPGPRA</sequence>
<dbReference type="Proteomes" id="UP001595909">
    <property type="component" value="Unassembled WGS sequence"/>
</dbReference>
<comment type="caution">
    <text evidence="3">The sequence shown here is derived from an EMBL/GenBank/DDBJ whole genome shotgun (WGS) entry which is preliminary data.</text>
</comment>
<gene>
    <name evidence="3" type="ORF">ACFPEL_08025</name>
</gene>
<feature type="transmembrane region" description="Helical" evidence="1">
    <location>
        <begin position="29"/>
        <end position="48"/>
    </location>
</feature>
<organism evidence="3 4">
    <name type="scientific">Actinomycetospora chibensis</name>
    <dbReference type="NCBI Taxonomy" id="663606"/>
    <lineage>
        <taxon>Bacteria</taxon>
        <taxon>Bacillati</taxon>
        <taxon>Actinomycetota</taxon>
        <taxon>Actinomycetes</taxon>
        <taxon>Pseudonocardiales</taxon>
        <taxon>Pseudonocardiaceae</taxon>
        <taxon>Actinomycetospora</taxon>
    </lineage>
</organism>
<accession>A0ABV9RGN0</accession>
<evidence type="ECO:0000313" key="3">
    <source>
        <dbReference type="EMBL" id="MFC4832352.1"/>
    </source>
</evidence>
<evidence type="ECO:0000259" key="2">
    <source>
        <dbReference type="Pfam" id="PF14258"/>
    </source>
</evidence>